<feature type="coiled-coil region" evidence="1">
    <location>
        <begin position="448"/>
        <end position="545"/>
    </location>
</feature>
<dbReference type="EMBL" id="CAJJDM010000045">
    <property type="protein sequence ID" value="CAD8070059.1"/>
    <property type="molecule type" value="Genomic_DNA"/>
</dbReference>
<name>A0A8S1LSN6_PARPR</name>
<organism evidence="2 3">
    <name type="scientific">Paramecium primaurelia</name>
    <dbReference type="NCBI Taxonomy" id="5886"/>
    <lineage>
        <taxon>Eukaryota</taxon>
        <taxon>Sar</taxon>
        <taxon>Alveolata</taxon>
        <taxon>Ciliophora</taxon>
        <taxon>Intramacronucleata</taxon>
        <taxon>Oligohymenophorea</taxon>
        <taxon>Peniculida</taxon>
        <taxon>Parameciidae</taxon>
        <taxon>Paramecium</taxon>
    </lineage>
</organism>
<feature type="coiled-coil region" evidence="1">
    <location>
        <begin position="645"/>
        <end position="735"/>
    </location>
</feature>
<accession>A0A8S1LSN6</accession>
<feature type="coiled-coil region" evidence="1">
    <location>
        <begin position="71"/>
        <end position="105"/>
    </location>
</feature>
<evidence type="ECO:0000313" key="3">
    <source>
        <dbReference type="Proteomes" id="UP000688137"/>
    </source>
</evidence>
<feature type="coiled-coil region" evidence="1">
    <location>
        <begin position="158"/>
        <end position="262"/>
    </location>
</feature>
<feature type="coiled-coil region" evidence="1">
    <location>
        <begin position="292"/>
        <end position="326"/>
    </location>
</feature>
<sequence>MRPQSPKMFQTQTIATTRIVSSPPRDTRQDSCSRLAKVTTCQTRPKATITTLTNKPAIETRTVVLCNDKKCQGHENLIEQLTQDNNRLNQRIHDLGLQIDKYDNEQQTWLSTAIEIESMRKLLEETQKNHQQEILYLNSEINNFKTTCQYQEDKIKSLHSQIKQKQQVEEDYQTLTQEMDRYKFIIQDKNDQLQQQEYRIQDYEKQLQVGENVIEERNQQISILLEKINSYEQQFITQNNMIHLLKQEIQEKDIKNQLLLQEKDSQICNQSDNLDILEQRMMQDQQLNDQKIDELQNDKDNLNKIIVDLQLQLTNIQEQNNHLNEQVMLNDQVNVNLLSSVENQTKNLELQLQSQVDLHQQRNQDILNLQTELYNTKLEVGERQNLINSLNEQIINLTTQMNEKNDKIELLQFEILQQIAQTALQNNIQLQKYLIINEELKIELNLRQANEKSALNDLKKEIENKNQLLEFVNQLTTQIQELEKSQNLLENEVQMKQQQIENQQLQNENETEKFSDLVNSLQKQVQEVLEEKAILQTQVIQIEKDTQSKINQLEESLSLFKQTEDKIMQEKQDFQEQLLMQCLEVQRLQNENKIQKEKLKQQSDEIEQLNQKSTLDDEYKLLLSKEQDQQIQQQQIKMLEISNQCVKLKSDLKLQEELNEELQKKISFYQAQISHLQEAESQLRYLNEQNTQQQKNLQKELEIKNETENTLKFKLDTLLEDIKIKQIQLVELDRQLQMVDQSNMKQQLNLEEKIIYLQNEVEMWKEKFVILNRDYHRVQEDLMMVQAEFDAFNKRGLEIKNIKESTCFEIRKSSLYKENIDIKGSQTSIGRLFKENI</sequence>
<dbReference type="OMA" id="YKFIIQD"/>
<keyword evidence="1" id="KW-0175">Coiled coil</keyword>
<dbReference type="Proteomes" id="UP000688137">
    <property type="component" value="Unassembled WGS sequence"/>
</dbReference>
<gene>
    <name evidence="2" type="ORF">PPRIM_AZ9-3.1.T0450038</name>
</gene>
<feature type="coiled-coil region" evidence="1">
    <location>
        <begin position="585"/>
        <end position="616"/>
    </location>
</feature>
<keyword evidence="3" id="KW-1185">Reference proteome</keyword>
<comment type="caution">
    <text evidence="2">The sequence shown here is derived from an EMBL/GenBank/DDBJ whole genome shotgun (WGS) entry which is preliminary data.</text>
</comment>
<protein>
    <submittedName>
        <fullName evidence="2">Uncharacterized protein</fullName>
    </submittedName>
</protein>
<reference evidence="2" key="1">
    <citation type="submission" date="2021-01" db="EMBL/GenBank/DDBJ databases">
        <authorList>
            <consortium name="Genoscope - CEA"/>
            <person name="William W."/>
        </authorList>
    </citation>
    <scope>NUCLEOTIDE SEQUENCE</scope>
</reference>
<dbReference type="AlphaFoldDB" id="A0A8S1LSN6"/>
<evidence type="ECO:0000313" key="2">
    <source>
        <dbReference type="EMBL" id="CAD8070059.1"/>
    </source>
</evidence>
<evidence type="ECO:0000256" key="1">
    <source>
        <dbReference type="SAM" id="Coils"/>
    </source>
</evidence>
<proteinExistence type="predicted"/>